<gene>
    <name evidence="2" type="ORF">GCM10011273_15850</name>
</gene>
<sequence length="93" mass="10738">MIKSFGDKITKQLFQGLAVRRMGSGAAKTGPETSQIHRCGRHPRRPADTPANRLEALQGDLKGWYSIRVNDQFRIIFRWFDDEAHDVKLIDYH</sequence>
<evidence type="ECO:0000313" key="3">
    <source>
        <dbReference type="Proteomes" id="UP000662572"/>
    </source>
</evidence>
<dbReference type="AlphaFoldDB" id="A0A918USM1"/>
<evidence type="ECO:0000256" key="1">
    <source>
        <dbReference type="SAM" id="MobiDB-lite"/>
    </source>
</evidence>
<reference evidence="2" key="2">
    <citation type="submission" date="2020-09" db="EMBL/GenBank/DDBJ databases">
        <authorList>
            <person name="Sun Q."/>
            <person name="Kim S."/>
        </authorList>
    </citation>
    <scope>NUCLEOTIDE SEQUENCE</scope>
    <source>
        <strain evidence="2">KCTC 32296</strain>
    </source>
</reference>
<dbReference type="EMBL" id="BMZB01000001">
    <property type="protein sequence ID" value="GGZ30416.1"/>
    <property type="molecule type" value="Genomic_DNA"/>
</dbReference>
<proteinExistence type="predicted"/>
<protein>
    <submittedName>
        <fullName evidence="2">Plasmid maintenance system killer protein</fullName>
    </submittedName>
</protein>
<comment type="caution">
    <text evidence="2">The sequence shown here is derived from an EMBL/GenBank/DDBJ whole genome shotgun (WGS) entry which is preliminary data.</text>
</comment>
<dbReference type="PANTHER" id="PTHR40266:SF2">
    <property type="entry name" value="TOXIN HIGB-1"/>
    <property type="match status" value="1"/>
</dbReference>
<dbReference type="Proteomes" id="UP000662572">
    <property type="component" value="Unassembled WGS sequence"/>
</dbReference>
<accession>A0A918USM1</accession>
<reference evidence="2" key="1">
    <citation type="journal article" date="2014" name="Int. J. Syst. Evol. Microbiol.">
        <title>Complete genome sequence of Corynebacterium casei LMG S-19264T (=DSM 44701T), isolated from a smear-ripened cheese.</title>
        <authorList>
            <consortium name="US DOE Joint Genome Institute (JGI-PGF)"/>
            <person name="Walter F."/>
            <person name="Albersmeier A."/>
            <person name="Kalinowski J."/>
            <person name="Ruckert C."/>
        </authorList>
    </citation>
    <scope>NUCLEOTIDE SEQUENCE</scope>
    <source>
        <strain evidence="2">KCTC 32296</strain>
    </source>
</reference>
<dbReference type="PANTHER" id="PTHR40266">
    <property type="entry name" value="TOXIN HIGB-1"/>
    <property type="match status" value="1"/>
</dbReference>
<feature type="region of interest" description="Disordered" evidence="1">
    <location>
        <begin position="24"/>
        <end position="50"/>
    </location>
</feature>
<name>A0A918USM1_9CAUL</name>
<keyword evidence="3" id="KW-1185">Reference proteome</keyword>
<dbReference type="SUPFAM" id="SSF143011">
    <property type="entry name" value="RelE-like"/>
    <property type="match status" value="1"/>
</dbReference>
<dbReference type="Gene3D" id="3.30.2310.20">
    <property type="entry name" value="RelE-like"/>
    <property type="match status" value="1"/>
</dbReference>
<dbReference type="Pfam" id="PF05015">
    <property type="entry name" value="HigB-like_toxin"/>
    <property type="match status" value="1"/>
</dbReference>
<dbReference type="InterPro" id="IPR035093">
    <property type="entry name" value="RelE/ParE_toxin_dom_sf"/>
</dbReference>
<organism evidence="2 3">
    <name type="scientific">Asticcacaulis endophyticus</name>
    <dbReference type="NCBI Taxonomy" id="1395890"/>
    <lineage>
        <taxon>Bacteria</taxon>
        <taxon>Pseudomonadati</taxon>
        <taxon>Pseudomonadota</taxon>
        <taxon>Alphaproteobacteria</taxon>
        <taxon>Caulobacterales</taxon>
        <taxon>Caulobacteraceae</taxon>
        <taxon>Asticcacaulis</taxon>
    </lineage>
</organism>
<evidence type="ECO:0000313" key="2">
    <source>
        <dbReference type="EMBL" id="GGZ30416.1"/>
    </source>
</evidence>
<dbReference type="InterPro" id="IPR007711">
    <property type="entry name" value="HigB-1"/>
</dbReference>